<dbReference type="CDD" id="cd06091">
    <property type="entry name" value="KOW_NusG"/>
    <property type="match status" value="1"/>
</dbReference>
<dbReference type="InterPro" id="IPR008991">
    <property type="entry name" value="Translation_prot_SH3-like_sf"/>
</dbReference>
<dbReference type="Gene3D" id="3.30.70.940">
    <property type="entry name" value="NusG, N-terminal domain"/>
    <property type="match status" value="1"/>
</dbReference>
<dbReference type="GO" id="GO:0003746">
    <property type="term" value="F:translation elongation factor activity"/>
    <property type="evidence" value="ECO:0007669"/>
    <property type="project" value="InterPro"/>
</dbReference>
<accession>A0A1H1DBC4</accession>
<proteinExistence type="inferred from homology"/>
<dbReference type="GO" id="GO:0006354">
    <property type="term" value="P:DNA-templated transcription elongation"/>
    <property type="evidence" value="ECO:0007669"/>
    <property type="project" value="InterPro"/>
</dbReference>
<comment type="similarity">
    <text evidence="4">Belongs to the archaeal Spt5 family.</text>
</comment>
<dbReference type="EMBL" id="FNKQ01000003">
    <property type="protein sequence ID" value="SDQ73753.1"/>
    <property type="molecule type" value="Genomic_DNA"/>
</dbReference>
<dbReference type="HAMAP" id="MF_00950">
    <property type="entry name" value="Spt5_arch"/>
    <property type="match status" value="1"/>
</dbReference>
<dbReference type="Pfam" id="PF03439">
    <property type="entry name" value="Spt5-NGN"/>
    <property type="match status" value="1"/>
</dbReference>
<feature type="domain" description="KOW" evidence="7">
    <location>
        <begin position="95"/>
        <end position="122"/>
    </location>
</feature>
<dbReference type="InterPro" id="IPR014722">
    <property type="entry name" value="Rib_uL2_dom2"/>
</dbReference>
<dbReference type="InterPro" id="IPR005824">
    <property type="entry name" value="KOW"/>
</dbReference>
<sequence>MSEVPPIFAVKTTARQERTVADMIANREESEIHAVLAPDSLTSYVMVEADGDAVIKRVLEEIPHARGLVSSGGNVGKSSMAEVEHFLSPTPDVEGIAEGDIVELIAGPFKGEKARVQRIDETKDQVTVELYEATVPIPVTVRGDQIRVLDSDER</sequence>
<dbReference type="AlphaFoldDB" id="A0A1H1DBC4"/>
<dbReference type="GO" id="GO:0005840">
    <property type="term" value="C:ribosome"/>
    <property type="evidence" value="ECO:0007669"/>
    <property type="project" value="UniProtKB-KW"/>
</dbReference>
<protein>
    <recommendedName>
        <fullName evidence="4 5">Transcription elongation factor Spt5</fullName>
    </recommendedName>
</protein>
<dbReference type="Pfam" id="PF00467">
    <property type="entry name" value="KOW"/>
    <property type="match status" value="1"/>
</dbReference>
<dbReference type="InterPro" id="IPR011590">
    <property type="entry name" value="Spt5_arc"/>
</dbReference>
<comment type="similarity">
    <text evidence="1">Belongs to the SPT5 family.</text>
</comment>
<evidence type="ECO:0000256" key="4">
    <source>
        <dbReference type="HAMAP-Rule" id="MF_00950"/>
    </source>
</evidence>
<dbReference type="InterPro" id="IPR036735">
    <property type="entry name" value="NGN_dom_sf"/>
</dbReference>
<comment type="function">
    <text evidence="4">Stimulates transcription elongation.</text>
</comment>
<evidence type="ECO:0000259" key="6">
    <source>
        <dbReference type="SMART" id="SM00738"/>
    </source>
</evidence>
<dbReference type="SUPFAM" id="SSF50104">
    <property type="entry name" value="Translation proteins SH3-like domain"/>
    <property type="match status" value="1"/>
</dbReference>
<dbReference type="SMART" id="SM00738">
    <property type="entry name" value="NGN"/>
    <property type="match status" value="1"/>
</dbReference>
<evidence type="ECO:0000313" key="8">
    <source>
        <dbReference type="EMBL" id="SDQ73753.1"/>
    </source>
</evidence>
<feature type="domain" description="NusG-like N-terminal" evidence="6">
    <location>
        <begin position="4"/>
        <end position="90"/>
    </location>
</feature>
<evidence type="ECO:0000256" key="1">
    <source>
        <dbReference type="ARBA" id="ARBA00006956"/>
    </source>
</evidence>
<dbReference type="GO" id="GO:0006355">
    <property type="term" value="P:regulation of DNA-templated transcription"/>
    <property type="evidence" value="ECO:0007669"/>
    <property type="project" value="UniProtKB-UniRule"/>
</dbReference>
<dbReference type="Gene3D" id="2.30.30.30">
    <property type="match status" value="1"/>
</dbReference>
<keyword evidence="3 4" id="KW-0804">Transcription</keyword>
<evidence type="ECO:0000256" key="3">
    <source>
        <dbReference type="ARBA" id="ARBA00023163"/>
    </source>
</evidence>
<evidence type="ECO:0000313" key="9">
    <source>
        <dbReference type="Proteomes" id="UP000199289"/>
    </source>
</evidence>
<organism evidence="8 9">
    <name type="scientific">Halopelagius longus</name>
    <dbReference type="NCBI Taxonomy" id="1236180"/>
    <lineage>
        <taxon>Archaea</taxon>
        <taxon>Methanobacteriati</taxon>
        <taxon>Methanobacteriota</taxon>
        <taxon>Stenosarchaea group</taxon>
        <taxon>Halobacteria</taxon>
        <taxon>Halobacteriales</taxon>
        <taxon>Haloferacaceae</taxon>
    </lineage>
</organism>
<dbReference type="SMART" id="SM00739">
    <property type="entry name" value="KOW"/>
    <property type="match status" value="1"/>
</dbReference>
<keyword evidence="8" id="KW-0689">Ribosomal protein</keyword>
<evidence type="ECO:0000256" key="2">
    <source>
        <dbReference type="ARBA" id="ARBA00023015"/>
    </source>
</evidence>
<keyword evidence="8" id="KW-0687">Ribonucleoprotein</keyword>
<reference evidence="9" key="1">
    <citation type="submission" date="2016-10" db="EMBL/GenBank/DDBJ databases">
        <authorList>
            <person name="Varghese N."/>
            <person name="Submissions S."/>
        </authorList>
    </citation>
    <scope>NUCLEOTIDE SEQUENCE [LARGE SCALE GENOMIC DNA]</scope>
    <source>
        <strain evidence="9">CGMCC 1.12397</strain>
    </source>
</reference>
<dbReference type="NCBIfam" id="TIGR00405">
    <property type="entry name" value="KOW_elon_Spt5"/>
    <property type="match status" value="1"/>
</dbReference>
<evidence type="ECO:0000259" key="7">
    <source>
        <dbReference type="SMART" id="SM00739"/>
    </source>
</evidence>
<dbReference type="InterPro" id="IPR005100">
    <property type="entry name" value="NGN-domain"/>
</dbReference>
<evidence type="ECO:0000256" key="5">
    <source>
        <dbReference type="NCBIfam" id="TIGR00405"/>
    </source>
</evidence>
<dbReference type="InterPro" id="IPR006645">
    <property type="entry name" value="NGN-like_dom"/>
</dbReference>
<dbReference type="Proteomes" id="UP000199289">
    <property type="component" value="Unassembled WGS sequence"/>
</dbReference>
<dbReference type="OrthoDB" id="371863at2157"/>
<gene>
    <name evidence="4" type="primary">spt5</name>
    <name evidence="8" type="ORF">SAMN05216278_2326</name>
</gene>
<keyword evidence="2 4" id="KW-0805">Transcription regulation</keyword>
<dbReference type="CDD" id="cd09887">
    <property type="entry name" value="NGN_Arch"/>
    <property type="match status" value="1"/>
</dbReference>
<name>A0A1H1DBC4_9EURY</name>
<comment type="subunit">
    <text evidence="4">Heterodimer composed of Spt4 and Spt5. Interacts with RNA polymerase (RNAP).</text>
</comment>